<protein>
    <recommendedName>
        <fullName evidence="5">Entericidin EcnA/B family protein</fullName>
    </recommendedName>
</protein>
<keyword evidence="2" id="KW-0732">Signal</keyword>
<dbReference type="STRING" id="604088.SAMN04488060_0177"/>
<evidence type="ECO:0000256" key="1">
    <source>
        <dbReference type="SAM" id="MobiDB-lite"/>
    </source>
</evidence>
<dbReference type="PROSITE" id="PS51257">
    <property type="entry name" value="PROKAR_LIPOPROTEIN"/>
    <property type="match status" value="1"/>
</dbReference>
<accession>A0A1I5KFF1</accession>
<name>A0A1I5KFF1_9SPHN</name>
<dbReference type="RefSeq" id="WP_090476453.1">
    <property type="nucleotide sequence ID" value="NZ_FOWZ01000001.1"/>
</dbReference>
<organism evidence="3 4">
    <name type="scientific">Qipengyuania nanhaisediminis</name>
    <dbReference type="NCBI Taxonomy" id="604088"/>
    <lineage>
        <taxon>Bacteria</taxon>
        <taxon>Pseudomonadati</taxon>
        <taxon>Pseudomonadota</taxon>
        <taxon>Alphaproteobacteria</taxon>
        <taxon>Sphingomonadales</taxon>
        <taxon>Erythrobacteraceae</taxon>
        <taxon>Qipengyuania</taxon>
    </lineage>
</organism>
<keyword evidence="4" id="KW-1185">Reference proteome</keyword>
<evidence type="ECO:0008006" key="5">
    <source>
        <dbReference type="Google" id="ProtNLM"/>
    </source>
</evidence>
<gene>
    <name evidence="3" type="ORF">SAMN04488060_0177</name>
</gene>
<reference evidence="4" key="1">
    <citation type="submission" date="2016-10" db="EMBL/GenBank/DDBJ databases">
        <authorList>
            <person name="Varghese N."/>
            <person name="Submissions S."/>
        </authorList>
    </citation>
    <scope>NUCLEOTIDE SEQUENCE [LARGE SCALE GENOMIC DNA]</scope>
    <source>
        <strain evidence="4">CGMCC 1.7715</strain>
    </source>
</reference>
<feature type="signal peptide" evidence="2">
    <location>
        <begin position="1"/>
        <end position="19"/>
    </location>
</feature>
<dbReference type="AlphaFoldDB" id="A0A1I5KFF1"/>
<evidence type="ECO:0000256" key="2">
    <source>
        <dbReference type="SAM" id="SignalP"/>
    </source>
</evidence>
<dbReference type="OrthoDB" id="7410557at2"/>
<dbReference type="Proteomes" id="UP000199331">
    <property type="component" value="Unassembled WGS sequence"/>
</dbReference>
<feature type="region of interest" description="Disordered" evidence="1">
    <location>
        <begin position="72"/>
        <end position="99"/>
    </location>
</feature>
<proteinExistence type="predicted"/>
<dbReference type="EMBL" id="FOWZ01000001">
    <property type="protein sequence ID" value="SFO83774.1"/>
    <property type="molecule type" value="Genomic_DNA"/>
</dbReference>
<evidence type="ECO:0000313" key="3">
    <source>
        <dbReference type="EMBL" id="SFO83774.1"/>
    </source>
</evidence>
<sequence>MNRLAIACLSALALAGASACSDQTQEDASRTAELAGDDIEANAAVVGEIIEEGAKNAAGAVSEGAADVERHIEQGDKETPDTAPILGDNLNQDRVDPAS</sequence>
<feature type="chain" id="PRO_5011544365" description="Entericidin EcnA/B family protein" evidence="2">
    <location>
        <begin position="20"/>
        <end position="99"/>
    </location>
</feature>
<evidence type="ECO:0000313" key="4">
    <source>
        <dbReference type="Proteomes" id="UP000199331"/>
    </source>
</evidence>